<dbReference type="AlphaFoldDB" id="A6VUH5"/>
<dbReference type="InterPro" id="IPR022055">
    <property type="entry name" value="DUF3612"/>
</dbReference>
<accession>A6VUH5</accession>
<dbReference type="HOGENOM" id="CLU_2898954_0_0_6"/>
<organism evidence="1">
    <name type="scientific">Marinomonas sp. (strain MWYL1)</name>
    <dbReference type="NCBI Taxonomy" id="400668"/>
    <lineage>
        <taxon>Bacteria</taxon>
        <taxon>Pseudomonadati</taxon>
        <taxon>Pseudomonadota</taxon>
        <taxon>Gammaproteobacteria</taxon>
        <taxon>Oceanospirillales</taxon>
        <taxon>Oceanospirillaceae</taxon>
        <taxon>Marinomonas</taxon>
    </lineage>
</organism>
<sequence length="62" mass="7172">MIKVSWLFIHQVQIPRSIKKDLMSVAKILNINWVERGIDNDARLICSRGAVCPRKPSCYQQC</sequence>
<dbReference type="EMBL" id="CP000749">
    <property type="protein sequence ID" value="ABR70104.1"/>
    <property type="molecule type" value="Genomic_DNA"/>
</dbReference>
<protein>
    <submittedName>
        <fullName evidence="1">Uncharacterized protein</fullName>
    </submittedName>
</protein>
<gene>
    <name evidence="1" type="ordered locus">Mmwyl1_1175</name>
</gene>
<reference evidence="1" key="1">
    <citation type="submission" date="2007-06" db="EMBL/GenBank/DDBJ databases">
        <title>Complete sequence of Marinomonas sp. MWYL1.</title>
        <authorList>
            <consortium name="US DOE Joint Genome Institute"/>
            <person name="Copeland A."/>
            <person name="Lucas S."/>
            <person name="Lapidus A."/>
            <person name="Barry K."/>
            <person name="Glavina del Rio T."/>
            <person name="Dalin E."/>
            <person name="Tice H."/>
            <person name="Pitluck S."/>
            <person name="Kiss H."/>
            <person name="Brettin T."/>
            <person name="Bruce D."/>
            <person name="Detter J.C."/>
            <person name="Han C."/>
            <person name="Schmutz J."/>
            <person name="Larimer F."/>
            <person name="Land M."/>
            <person name="Hauser L."/>
            <person name="Kyrpides N."/>
            <person name="Kim E."/>
            <person name="Johnston A.W.B."/>
            <person name="Todd J.D."/>
            <person name="Rogers R."/>
            <person name="Wexler M."/>
            <person name="Bond P.L."/>
            <person name="Li Y."/>
            <person name="Richardson P."/>
        </authorList>
    </citation>
    <scope>NUCLEOTIDE SEQUENCE [LARGE SCALE GENOMIC DNA]</scope>
    <source>
        <strain evidence="1">MWYL1</strain>
    </source>
</reference>
<evidence type="ECO:0000313" key="1">
    <source>
        <dbReference type="EMBL" id="ABR70104.1"/>
    </source>
</evidence>
<name>A6VUH5_MARMS</name>
<proteinExistence type="predicted"/>
<dbReference type="STRING" id="400668.Mmwyl1_1175"/>
<dbReference type="Pfam" id="PF12268">
    <property type="entry name" value="DUF3612"/>
    <property type="match status" value="1"/>
</dbReference>
<dbReference type="eggNOG" id="COG1396">
    <property type="taxonomic scope" value="Bacteria"/>
</dbReference>
<dbReference type="KEGG" id="mmw:Mmwyl1_1175"/>